<dbReference type="Proteomes" id="UP000198778">
    <property type="component" value="Unassembled WGS sequence"/>
</dbReference>
<feature type="transmembrane region" description="Helical" evidence="6">
    <location>
        <begin position="159"/>
        <end position="177"/>
    </location>
</feature>
<feature type="transmembrane region" description="Helical" evidence="6">
    <location>
        <begin position="189"/>
        <end position="209"/>
    </location>
</feature>
<evidence type="ECO:0000256" key="3">
    <source>
        <dbReference type="ARBA" id="ARBA00022692"/>
    </source>
</evidence>
<feature type="transmembrane region" description="Helical" evidence="6">
    <location>
        <begin position="7"/>
        <end position="26"/>
    </location>
</feature>
<comment type="subcellular location">
    <subcellularLocation>
        <location evidence="1">Membrane</location>
        <topology evidence="1">Multi-pass membrane protein</topology>
    </subcellularLocation>
</comment>
<dbReference type="PANTHER" id="PTHR42865:SF8">
    <property type="entry name" value="SERINE_THREONINE TRANSPORTER SSTT"/>
    <property type="match status" value="1"/>
</dbReference>
<evidence type="ECO:0000256" key="5">
    <source>
        <dbReference type="ARBA" id="ARBA00023136"/>
    </source>
</evidence>
<feature type="transmembrane region" description="Helical" evidence="6">
    <location>
        <begin position="38"/>
        <end position="60"/>
    </location>
</feature>
<dbReference type="InterPro" id="IPR036458">
    <property type="entry name" value="Na:dicarbo_symporter_sf"/>
</dbReference>
<dbReference type="GO" id="GO:0005295">
    <property type="term" value="F:neutral L-amino acid:sodium symporter activity"/>
    <property type="evidence" value="ECO:0007669"/>
    <property type="project" value="TreeGrafter"/>
</dbReference>
<evidence type="ECO:0000256" key="2">
    <source>
        <dbReference type="ARBA" id="ARBA00022448"/>
    </source>
</evidence>
<keyword evidence="3 6" id="KW-0812">Transmembrane</keyword>
<keyword evidence="8" id="KW-1185">Reference proteome</keyword>
<sequence>MKLILKLVIGIVTGIIVGLTGIEPLIRAFVTFTSIFGQWINFIIPLIILFFIGSGIASIGQGSSRLVGATVGTAYLSTITAGIGAFFIAVLIMPLVTQEGSAPEEGISPEPFFSFELTPFMDILTALVLAFIFGIGIAALKAEKLKFIFDEGKSVIEKVIYVAIIPVLPFYIAGIFVDMAAEGTVLQTLQVFGVVLAVAVCTHWIWLTVQYTIAGLLTGQNPFKLIKGMLPAYVTALGTMSSAATIPVTLKQTKSNKVRDNVANFTVPLCATIHLSGSVITIISCAVAVMSVLDGYTVPGFFTMLPVILALGVIMVAAPGVPGGAIFAALGVLTSMLGFSEAAMGMMIALYFAQDSFGTGANVTGDGAIAVIIDKLSAKQSA</sequence>
<evidence type="ECO:0000256" key="6">
    <source>
        <dbReference type="SAM" id="Phobius"/>
    </source>
</evidence>
<gene>
    <name evidence="7" type="ORF">SAMN04488053_10175</name>
</gene>
<accession>A0A1G9ZEI1</accession>
<evidence type="ECO:0000313" key="7">
    <source>
        <dbReference type="EMBL" id="SDN19812.1"/>
    </source>
</evidence>
<dbReference type="InterPro" id="IPR001991">
    <property type="entry name" value="Na-dicarboxylate_symporter"/>
</dbReference>
<keyword evidence="4 6" id="KW-1133">Transmembrane helix</keyword>
<feature type="transmembrane region" description="Helical" evidence="6">
    <location>
        <begin position="326"/>
        <end position="352"/>
    </location>
</feature>
<dbReference type="GO" id="GO:0005886">
    <property type="term" value="C:plasma membrane"/>
    <property type="evidence" value="ECO:0007669"/>
    <property type="project" value="TreeGrafter"/>
</dbReference>
<dbReference type="EMBL" id="FNIL01000001">
    <property type="protein sequence ID" value="SDN19812.1"/>
    <property type="molecule type" value="Genomic_DNA"/>
</dbReference>
<dbReference type="Pfam" id="PF00375">
    <property type="entry name" value="SDF"/>
    <property type="match status" value="1"/>
</dbReference>
<reference evidence="8" key="1">
    <citation type="submission" date="2016-10" db="EMBL/GenBank/DDBJ databases">
        <authorList>
            <person name="Varghese N."/>
            <person name="Submissions S."/>
        </authorList>
    </citation>
    <scope>NUCLEOTIDE SEQUENCE [LARGE SCALE GENOMIC DNA]</scope>
    <source>
        <strain evidence="8">CGMCC 1.10369</strain>
    </source>
</reference>
<evidence type="ECO:0000256" key="1">
    <source>
        <dbReference type="ARBA" id="ARBA00004141"/>
    </source>
</evidence>
<dbReference type="RefSeq" id="WP_090839473.1">
    <property type="nucleotide sequence ID" value="NZ_FNIL01000001.1"/>
</dbReference>
<feature type="transmembrane region" description="Helical" evidence="6">
    <location>
        <begin position="301"/>
        <end position="320"/>
    </location>
</feature>
<dbReference type="PRINTS" id="PR00173">
    <property type="entry name" value="EDTRNSPORT"/>
</dbReference>
<dbReference type="AlphaFoldDB" id="A0A1G9ZEI1"/>
<proteinExistence type="predicted"/>
<dbReference type="GO" id="GO:0032329">
    <property type="term" value="P:serine transport"/>
    <property type="evidence" value="ECO:0007669"/>
    <property type="project" value="TreeGrafter"/>
</dbReference>
<dbReference type="SUPFAM" id="SSF118215">
    <property type="entry name" value="Proton glutamate symport protein"/>
    <property type="match status" value="1"/>
</dbReference>
<keyword evidence="5 6" id="KW-0472">Membrane</keyword>
<feature type="transmembrane region" description="Helical" evidence="6">
    <location>
        <begin position="72"/>
        <end position="97"/>
    </location>
</feature>
<dbReference type="PANTHER" id="PTHR42865">
    <property type="entry name" value="PROTON/GLUTAMATE-ASPARTATE SYMPORTER"/>
    <property type="match status" value="1"/>
</dbReference>
<dbReference type="STRING" id="745820.SAMN04488053_10175"/>
<protein>
    <submittedName>
        <fullName evidence="7">Na+/H+-dicarboxylate symporter</fullName>
    </submittedName>
</protein>
<organism evidence="7 8">
    <name type="scientific">Alkalicoccus daliensis</name>
    <dbReference type="NCBI Taxonomy" id="745820"/>
    <lineage>
        <taxon>Bacteria</taxon>
        <taxon>Bacillati</taxon>
        <taxon>Bacillota</taxon>
        <taxon>Bacilli</taxon>
        <taxon>Bacillales</taxon>
        <taxon>Bacillaceae</taxon>
        <taxon>Alkalicoccus</taxon>
    </lineage>
</organism>
<dbReference type="Gene3D" id="1.10.3860.10">
    <property type="entry name" value="Sodium:dicarboxylate symporter"/>
    <property type="match status" value="1"/>
</dbReference>
<evidence type="ECO:0000256" key="4">
    <source>
        <dbReference type="ARBA" id="ARBA00022989"/>
    </source>
</evidence>
<feature type="transmembrane region" description="Helical" evidence="6">
    <location>
        <begin position="117"/>
        <end position="139"/>
    </location>
</feature>
<keyword evidence="2" id="KW-0813">Transport</keyword>
<evidence type="ECO:0000313" key="8">
    <source>
        <dbReference type="Proteomes" id="UP000198778"/>
    </source>
</evidence>
<dbReference type="OrthoDB" id="9768885at2"/>
<feature type="transmembrane region" description="Helical" evidence="6">
    <location>
        <begin position="262"/>
        <end position="289"/>
    </location>
</feature>
<name>A0A1G9ZEI1_9BACI</name>
<feature type="transmembrane region" description="Helical" evidence="6">
    <location>
        <begin position="230"/>
        <end position="250"/>
    </location>
</feature>